<evidence type="ECO:0000313" key="3">
    <source>
        <dbReference type="EMBL" id="NIK60479.1"/>
    </source>
</evidence>
<accession>A0A7X5VG66</accession>
<protein>
    <recommendedName>
        <fullName evidence="2">DM13 domain-containing protein</fullName>
    </recommendedName>
</protein>
<dbReference type="AlphaFoldDB" id="A0A7X5VG66"/>
<evidence type="ECO:0000256" key="1">
    <source>
        <dbReference type="SAM" id="MobiDB-lite"/>
    </source>
</evidence>
<feature type="domain" description="DM13" evidence="2">
    <location>
        <begin position="75"/>
        <end position="190"/>
    </location>
</feature>
<feature type="region of interest" description="Disordered" evidence="1">
    <location>
        <begin position="44"/>
        <end position="73"/>
    </location>
</feature>
<keyword evidence="4" id="KW-1185">Reference proteome</keyword>
<evidence type="ECO:0000259" key="2">
    <source>
        <dbReference type="PROSITE" id="PS51549"/>
    </source>
</evidence>
<dbReference type="Proteomes" id="UP000555407">
    <property type="component" value="Unassembled WGS sequence"/>
</dbReference>
<organism evidence="3 4">
    <name type="scientific">Kribbella shirazensis</name>
    <dbReference type="NCBI Taxonomy" id="1105143"/>
    <lineage>
        <taxon>Bacteria</taxon>
        <taxon>Bacillati</taxon>
        <taxon>Actinomycetota</taxon>
        <taxon>Actinomycetes</taxon>
        <taxon>Propionibacteriales</taxon>
        <taxon>Kribbellaceae</taxon>
        <taxon>Kribbella</taxon>
    </lineage>
</organism>
<proteinExistence type="predicted"/>
<dbReference type="Pfam" id="PF10517">
    <property type="entry name" value="DM13"/>
    <property type="match status" value="1"/>
</dbReference>
<dbReference type="RefSeq" id="WP_167213769.1">
    <property type="nucleotide sequence ID" value="NZ_JAASRO010000001.1"/>
</dbReference>
<dbReference type="PROSITE" id="PS51549">
    <property type="entry name" value="DM13"/>
    <property type="match status" value="1"/>
</dbReference>
<gene>
    <name evidence="3" type="ORF">BJY22_006196</name>
</gene>
<evidence type="ECO:0000313" key="4">
    <source>
        <dbReference type="Proteomes" id="UP000555407"/>
    </source>
</evidence>
<dbReference type="InterPro" id="IPR019545">
    <property type="entry name" value="DM13_domain"/>
</dbReference>
<comment type="caution">
    <text evidence="3">The sequence shown here is derived from an EMBL/GenBank/DDBJ whole genome shotgun (WGS) entry which is preliminary data.</text>
</comment>
<name>A0A7X5VG66_9ACTN</name>
<reference evidence="3 4" key="1">
    <citation type="submission" date="2020-03" db="EMBL/GenBank/DDBJ databases">
        <title>Sequencing the genomes of 1000 actinobacteria strains.</title>
        <authorList>
            <person name="Klenk H.-P."/>
        </authorList>
    </citation>
    <scope>NUCLEOTIDE SEQUENCE [LARGE SCALE GENOMIC DNA]</scope>
    <source>
        <strain evidence="3 4">DSM 45490</strain>
    </source>
</reference>
<feature type="compositionally biased region" description="Low complexity" evidence="1">
    <location>
        <begin position="44"/>
        <end position="69"/>
    </location>
</feature>
<dbReference type="EMBL" id="JAASRO010000001">
    <property type="protein sequence ID" value="NIK60479.1"/>
    <property type="molecule type" value="Genomic_DNA"/>
</dbReference>
<sequence length="190" mass="19956">MRTRTAGIAAAAVAVVVAAVALPLFQPWRVLTDKVVDEALPGAVPISTTSSSTTPPTVSVESPKPSVPRSTPPAGPKVLLTGALITHEHRTSGKVAVIALPDGSRILRIENLDTSDGPDLKVWLSDAKVTPGRAGWHVFDDGSYQNLGDLKGNHGNQNYVIPAGVKLESFRSVAIWCDRFNVSFGAATLA</sequence>